<keyword evidence="5" id="KW-0496">Mitochondrion</keyword>
<dbReference type="STRING" id="9925.ENSCHIP00000026159"/>
<evidence type="ECO:0000256" key="10">
    <source>
        <dbReference type="ARBA" id="ARBA00045919"/>
    </source>
</evidence>
<dbReference type="EMBL" id="LWLT01000002">
    <property type="status" value="NOT_ANNOTATED_CDS"/>
    <property type="molecule type" value="Genomic_DNA"/>
</dbReference>
<reference evidence="11 12" key="1">
    <citation type="submission" date="2016-04" db="EMBL/GenBank/DDBJ databases">
        <title>Polished mammalian reference genomes with single-molecule sequencing and chromosome conformation capture applied to the Capra hircus genome.</title>
        <authorList>
            <person name="Bickhart D.M."/>
            <person name="Koren S."/>
            <person name="Rosen B."/>
            <person name="Hastie A."/>
            <person name="Liachko I."/>
            <person name="Sullivan S.T."/>
            <person name="Burton J."/>
            <person name="Sayre B.L."/>
            <person name="Huson H.J."/>
            <person name="Lee J."/>
            <person name="Lam E."/>
            <person name="Kelley C.M."/>
            <person name="Hutchison J.L."/>
            <person name="Zhou Y."/>
            <person name="Sun J."/>
            <person name="Crisa A."/>
            <person name="Schwartz J.C."/>
            <person name="Hammond J.A."/>
            <person name="Schroeder S.G."/>
            <person name="Liu G.E."/>
            <person name="Dunham M."/>
            <person name="Shendure J."/>
            <person name="Sonstegard T.S."/>
            <person name="Phillippy A.M."/>
            <person name="Van Tassell C.P."/>
            <person name="Smith T.P."/>
        </authorList>
    </citation>
    <scope>NUCLEOTIDE SEQUENCE [LARGE SCALE GENOMIC DNA]</scope>
</reference>
<evidence type="ECO:0000313" key="12">
    <source>
        <dbReference type="Proteomes" id="UP000291000"/>
    </source>
</evidence>
<keyword evidence="3" id="KW-0999">Mitochondrion inner membrane</keyword>
<keyword evidence="6" id="KW-0472">Membrane</keyword>
<evidence type="ECO:0000256" key="9">
    <source>
        <dbReference type="ARBA" id="ARBA00044764"/>
    </source>
</evidence>
<evidence type="ECO:0000256" key="3">
    <source>
        <dbReference type="ARBA" id="ARBA00022792"/>
    </source>
</evidence>
<comment type="similarity">
    <text evidence="7">Belongs to the TMEM126 family.</text>
</comment>
<keyword evidence="4" id="KW-1133">Transmembrane helix</keyword>
<evidence type="ECO:0000256" key="8">
    <source>
        <dbReference type="ARBA" id="ARBA00039469"/>
    </source>
</evidence>
<dbReference type="PANTHER" id="PTHR16296">
    <property type="entry name" value="UNCHARACTERIZED HYPOTHALAMUS PROTEIN HT007"/>
    <property type="match status" value="1"/>
</dbReference>
<evidence type="ECO:0000256" key="6">
    <source>
        <dbReference type="ARBA" id="ARBA00023136"/>
    </source>
</evidence>
<dbReference type="Pfam" id="PF07114">
    <property type="entry name" value="TMEM126"/>
    <property type="match status" value="2"/>
</dbReference>
<name>A0A452FPF4_CAPHI</name>
<comment type="function">
    <text evidence="10">Protein required for the cotranslational protein quality control in the inner membrane of the mitochondria. Associates with newly synthesized polypeptides and may act as a chaperone that cooperates with OXA1L for the insertion of newly synthesized mitochondrial proteins into the inner membrane. Required for the assembly of the ND4 module of mitochondrial complex I.</text>
</comment>
<evidence type="ECO:0000256" key="1">
    <source>
        <dbReference type="ARBA" id="ARBA00004448"/>
    </source>
</evidence>
<dbReference type="Proteomes" id="UP000291000">
    <property type="component" value="Chromosome 2"/>
</dbReference>
<evidence type="ECO:0000256" key="7">
    <source>
        <dbReference type="ARBA" id="ARBA00038018"/>
    </source>
</evidence>
<protein>
    <recommendedName>
        <fullName evidence="8">Transmembrane protein 126A</fullName>
    </recommendedName>
</protein>
<dbReference type="GO" id="GO:0032981">
    <property type="term" value="P:mitochondrial respiratory chain complex I assembly"/>
    <property type="evidence" value="ECO:0007669"/>
    <property type="project" value="TreeGrafter"/>
</dbReference>
<keyword evidence="2" id="KW-0812">Transmembrane</keyword>
<evidence type="ECO:0000256" key="5">
    <source>
        <dbReference type="ARBA" id="ARBA00023128"/>
    </source>
</evidence>
<sequence length="163" mass="18644">MEHHEPDDTVKKNLIDIIIRKINQLLEAERNVIKNGSTHIGLNAAFRGLIANTGGLPKAVIPFLTAHISYKCFVILREVDWLVLVLVACTVWWFCEHGLAARYHSVLLPKKGNILNDWTRISRPPKPVFRRMCFPILLQTGLCRQYELLSKVLQLPEIGLEIQ</sequence>
<proteinExistence type="inferred from homology"/>
<evidence type="ECO:0000313" key="11">
    <source>
        <dbReference type="Ensembl" id="ENSCHIP00000026159.1"/>
    </source>
</evidence>
<dbReference type="InterPro" id="IPR009801">
    <property type="entry name" value="TMEM126"/>
</dbReference>
<reference evidence="11" key="3">
    <citation type="submission" date="2025-09" db="UniProtKB">
        <authorList>
            <consortium name="Ensembl"/>
        </authorList>
    </citation>
    <scope>IDENTIFICATION</scope>
</reference>
<reference evidence="11" key="2">
    <citation type="submission" date="2025-08" db="UniProtKB">
        <authorList>
            <consortium name="Ensembl"/>
        </authorList>
    </citation>
    <scope>IDENTIFICATION</scope>
</reference>
<evidence type="ECO:0000256" key="2">
    <source>
        <dbReference type="ARBA" id="ARBA00022692"/>
    </source>
</evidence>
<dbReference type="GeneTree" id="ENSGT00520000055616"/>
<dbReference type="Ensembl" id="ENSCHIT00000034021.1">
    <property type="protein sequence ID" value="ENSCHIP00000026159.1"/>
    <property type="gene ID" value="ENSCHIG00000022618.1"/>
</dbReference>
<keyword evidence="12" id="KW-1185">Reference proteome</keyword>
<accession>A0A452FPF4</accession>
<organism evidence="11 12">
    <name type="scientific">Capra hircus</name>
    <name type="common">Goat</name>
    <dbReference type="NCBI Taxonomy" id="9925"/>
    <lineage>
        <taxon>Eukaryota</taxon>
        <taxon>Metazoa</taxon>
        <taxon>Chordata</taxon>
        <taxon>Craniata</taxon>
        <taxon>Vertebrata</taxon>
        <taxon>Euteleostomi</taxon>
        <taxon>Mammalia</taxon>
        <taxon>Eutheria</taxon>
        <taxon>Laurasiatheria</taxon>
        <taxon>Artiodactyla</taxon>
        <taxon>Ruminantia</taxon>
        <taxon>Pecora</taxon>
        <taxon>Bovidae</taxon>
        <taxon>Caprinae</taxon>
        <taxon>Capra</taxon>
    </lineage>
</organism>
<dbReference type="PANTHER" id="PTHR16296:SF4">
    <property type="entry name" value="TRANSMEMBRANE PROTEIN 126A"/>
    <property type="match status" value="1"/>
</dbReference>
<evidence type="ECO:0000256" key="4">
    <source>
        <dbReference type="ARBA" id="ARBA00022989"/>
    </source>
</evidence>
<comment type="subcellular location">
    <subcellularLocation>
        <location evidence="1">Mitochondrion inner membrane</location>
        <topology evidence="1">Multi-pass membrane protein</topology>
    </subcellularLocation>
</comment>
<comment type="subunit">
    <text evidence="9">Interacts with OXA1L; promoting cotranslational quality control in mitochondria.</text>
</comment>
<dbReference type="GO" id="GO:0005743">
    <property type="term" value="C:mitochondrial inner membrane"/>
    <property type="evidence" value="ECO:0007669"/>
    <property type="project" value="UniProtKB-SubCell"/>
</dbReference>
<dbReference type="AlphaFoldDB" id="A0A452FPF4"/>